<name>A0A8E2FDY3_9PEZI</name>
<dbReference type="PANTHER" id="PTHR31845">
    <property type="entry name" value="FINGER DOMAIN PROTEIN, PUTATIVE-RELATED"/>
    <property type="match status" value="1"/>
</dbReference>
<keyword evidence="10" id="KW-1185">Reference proteome</keyword>
<feature type="region of interest" description="Disordered" evidence="7">
    <location>
        <begin position="503"/>
        <end position="527"/>
    </location>
</feature>
<evidence type="ECO:0000313" key="9">
    <source>
        <dbReference type="EMBL" id="OCL15218.1"/>
    </source>
</evidence>
<gene>
    <name evidence="9" type="ORF">AOQ84DRAFT_413357</name>
</gene>
<dbReference type="PANTHER" id="PTHR31845:SF10">
    <property type="entry name" value="ZN(II)2CYS6 TRANSCRIPTION FACTOR (EUROFUNG)"/>
    <property type="match status" value="1"/>
</dbReference>
<dbReference type="GO" id="GO:0000981">
    <property type="term" value="F:DNA-binding transcription factor activity, RNA polymerase II-specific"/>
    <property type="evidence" value="ECO:0007669"/>
    <property type="project" value="InterPro"/>
</dbReference>
<proteinExistence type="predicted"/>
<evidence type="ECO:0000313" key="10">
    <source>
        <dbReference type="Proteomes" id="UP000250140"/>
    </source>
</evidence>
<dbReference type="Proteomes" id="UP000250140">
    <property type="component" value="Unassembled WGS sequence"/>
</dbReference>
<keyword evidence="4" id="KW-0804">Transcription</keyword>
<dbReference type="Pfam" id="PF00172">
    <property type="entry name" value="Zn_clus"/>
    <property type="match status" value="1"/>
</dbReference>
<evidence type="ECO:0000259" key="8">
    <source>
        <dbReference type="PROSITE" id="PS50048"/>
    </source>
</evidence>
<feature type="domain" description="Zn(2)-C6 fungal-type" evidence="8">
    <location>
        <begin position="11"/>
        <end position="43"/>
    </location>
</feature>
<evidence type="ECO:0000256" key="3">
    <source>
        <dbReference type="ARBA" id="ARBA00023125"/>
    </source>
</evidence>
<dbReference type="EMBL" id="KV748472">
    <property type="protein sequence ID" value="OCL15218.1"/>
    <property type="molecule type" value="Genomic_DNA"/>
</dbReference>
<evidence type="ECO:0000256" key="5">
    <source>
        <dbReference type="ARBA" id="ARBA00023242"/>
    </source>
</evidence>
<evidence type="ECO:0000256" key="7">
    <source>
        <dbReference type="SAM" id="MobiDB-lite"/>
    </source>
</evidence>
<dbReference type="GO" id="GO:0000976">
    <property type="term" value="F:transcription cis-regulatory region binding"/>
    <property type="evidence" value="ECO:0007669"/>
    <property type="project" value="TreeGrafter"/>
</dbReference>
<dbReference type="CDD" id="cd00067">
    <property type="entry name" value="GAL4"/>
    <property type="match status" value="1"/>
</dbReference>
<dbReference type="AlphaFoldDB" id="A0A8E2FDY3"/>
<dbReference type="InterPro" id="IPR051089">
    <property type="entry name" value="prtT"/>
</dbReference>
<evidence type="ECO:0000256" key="1">
    <source>
        <dbReference type="ARBA" id="ARBA00004123"/>
    </source>
</evidence>
<keyword evidence="2" id="KW-0805">Transcription regulation</keyword>
<dbReference type="Gene3D" id="4.10.240.10">
    <property type="entry name" value="Zn(2)-C6 fungal-type DNA-binding domain"/>
    <property type="match status" value="1"/>
</dbReference>
<dbReference type="GO" id="GO:0008270">
    <property type="term" value="F:zinc ion binding"/>
    <property type="evidence" value="ECO:0007669"/>
    <property type="project" value="InterPro"/>
</dbReference>
<dbReference type="GO" id="GO:0005634">
    <property type="term" value="C:nucleus"/>
    <property type="evidence" value="ECO:0007669"/>
    <property type="project" value="UniProtKB-SubCell"/>
</dbReference>
<organism evidence="9 10">
    <name type="scientific">Glonium stellatum</name>
    <dbReference type="NCBI Taxonomy" id="574774"/>
    <lineage>
        <taxon>Eukaryota</taxon>
        <taxon>Fungi</taxon>
        <taxon>Dikarya</taxon>
        <taxon>Ascomycota</taxon>
        <taxon>Pezizomycotina</taxon>
        <taxon>Dothideomycetes</taxon>
        <taxon>Pleosporomycetidae</taxon>
        <taxon>Gloniales</taxon>
        <taxon>Gloniaceae</taxon>
        <taxon>Glonium</taxon>
    </lineage>
</organism>
<dbReference type="InterPro" id="IPR001138">
    <property type="entry name" value="Zn2Cys6_DnaBD"/>
</dbReference>
<protein>
    <recommendedName>
        <fullName evidence="8">Zn(2)-C6 fungal-type domain-containing protein</fullName>
    </recommendedName>
</protein>
<accession>A0A8E2FDY3</accession>
<dbReference type="SUPFAM" id="SSF57701">
    <property type="entry name" value="Zn2/Cys6 DNA-binding domain"/>
    <property type="match status" value="1"/>
</dbReference>
<feature type="coiled-coil region" evidence="6">
    <location>
        <begin position="53"/>
        <end position="80"/>
    </location>
</feature>
<keyword evidence="5" id="KW-0539">Nucleus</keyword>
<comment type="subcellular location">
    <subcellularLocation>
        <location evidence="1">Nucleus</location>
    </subcellularLocation>
</comment>
<dbReference type="OrthoDB" id="5226580at2759"/>
<evidence type="ECO:0000256" key="6">
    <source>
        <dbReference type="SAM" id="Coils"/>
    </source>
</evidence>
<sequence>MNPRKPPRRHACIRCVHSKVRCSLLENAMACERCTRLGRECVFSNTSQFNRPKQDSKDRIDRLQEQVDDLAAQLAQKASNALPAHKISLPAPEPCSYLFTRGAITVAEAGRLVEKFRTCKMPQFPFVIIPPKMSVPTLCEQYPFLLLTVMTCCLEDNLQLQGELASEVKKVISTRVILNNERSMDLLLGLLVHIAWYHYHWQTMHTQMYMLLQMTIMIVVDLDLDKDENFGLYSRTQRPGKTSAETHYRSPAGKRALLACFYLCSVSSLFRKQLFMRHTKWIDQCCNILLETPEYPTDTLLKTYIDIQLLSRKSEETLNLDDHDWAHRATDPNMNVVLELLQEQGTQIRASVPQAELQDHWTLSLDLQAIPTYILGHEMRHRNSISGSSDTGQLCFLLRSTYSSVSSLLELPLDTMVHLPLSSHTTLWYCLLILSKLTLLSSTDVWDEKAGFKKEDVYQLGLDVMTKFRALSIGDDVWANSGRVVGSMLSWFEKHRMSSLQLSDTGPHRGIARSSHESSHGVRTSDYSYATNTSEPAWCYGQPAALQDGTNINPISFFKPLSLQDNQAAYIEDSLTQGVWSDTIWEKMLEDFIVTPTALATFGSPSLRPLV</sequence>
<dbReference type="PROSITE" id="PS50048">
    <property type="entry name" value="ZN2_CY6_FUNGAL_2"/>
    <property type="match status" value="1"/>
</dbReference>
<reference evidence="9 10" key="1">
    <citation type="journal article" date="2016" name="Nat. Commun.">
        <title>Ectomycorrhizal ecology is imprinted in the genome of the dominant symbiotic fungus Cenococcum geophilum.</title>
        <authorList>
            <consortium name="DOE Joint Genome Institute"/>
            <person name="Peter M."/>
            <person name="Kohler A."/>
            <person name="Ohm R.A."/>
            <person name="Kuo A."/>
            <person name="Krutzmann J."/>
            <person name="Morin E."/>
            <person name="Arend M."/>
            <person name="Barry K.W."/>
            <person name="Binder M."/>
            <person name="Choi C."/>
            <person name="Clum A."/>
            <person name="Copeland A."/>
            <person name="Grisel N."/>
            <person name="Haridas S."/>
            <person name="Kipfer T."/>
            <person name="LaButti K."/>
            <person name="Lindquist E."/>
            <person name="Lipzen A."/>
            <person name="Maire R."/>
            <person name="Meier B."/>
            <person name="Mihaltcheva S."/>
            <person name="Molinier V."/>
            <person name="Murat C."/>
            <person name="Poggeler S."/>
            <person name="Quandt C.A."/>
            <person name="Sperisen C."/>
            <person name="Tritt A."/>
            <person name="Tisserant E."/>
            <person name="Crous P.W."/>
            <person name="Henrissat B."/>
            <person name="Nehls U."/>
            <person name="Egli S."/>
            <person name="Spatafora J.W."/>
            <person name="Grigoriev I.V."/>
            <person name="Martin F.M."/>
        </authorList>
    </citation>
    <scope>NUCLEOTIDE SEQUENCE [LARGE SCALE GENOMIC DNA]</scope>
    <source>
        <strain evidence="9 10">CBS 207.34</strain>
    </source>
</reference>
<evidence type="ECO:0000256" key="2">
    <source>
        <dbReference type="ARBA" id="ARBA00023015"/>
    </source>
</evidence>
<dbReference type="SMART" id="SM00066">
    <property type="entry name" value="GAL4"/>
    <property type="match status" value="1"/>
</dbReference>
<keyword evidence="6" id="KW-0175">Coiled coil</keyword>
<dbReference type="InterPro" id="IPR036864">
    <property type="entry name" value="Zn2-C6_fun-type_DNA-bd_sf"/>
</dbReference>
<keyword evidence="3" id="KW-0238">DNA-binding</keyword>
<evidence type="ECO:0000256" key="4">
    <source>
        <dbReference type="ARBA" id="ARBA00023163"/>
    </source>
</evidence>